<sequence>MALSPRFAGHLLIPSSHGLATPLSSGLAAPSQLRHTLEIYLDYICPFSEKLFKTVYTKVLPLVRENSRISSQLQVIFRHQIQPWHPSSTLVHEAAVAVLRVDGGKFWKFSEALFAESKSFYDISVVSETRNQTYARLAAIAGKVGVSESEVLKLLTVTDKPGEDGSLNVGNGTTKDIKLLIKMARLSGIHTSPTVLWDGAIEPSISSSWTSEQWMQCKDGPNRNNSKRRHGGTIISSKVVRTRELEIPADMECRKRRQCFSMEIDEKSTGNKRIKLNTEYSARPKVNLNFKPASRSYVVHPSLTSLFVAISQSDSTNSSNYNKRANFLPDGSFQEPNRLALAADHDTDKKRKLRSQEFSRFKSELSKYFPEYDEVIGNVHLDNLDILKVDTSFMIFDSANVSTNSSPISTMDRFPVANYSDFLFTDLKNAERVDFSLILQSENERSCEDTLCDSYFESMHKKPRRAEKTIRNTDRMRAQHDKYQVARLLDGLQGQDWLKLMGISGVPESKKRDYENARRYFIQGCESIMAKFRLWRDKEKRQKIEKDSSLVVGMKDHQALPRRRSNPEYSDSENSVTRQLLQEATSRSITVIKNFRIKSETESSVPKSSQCCGNVQEFESTSPNCCHCEIALIKKNQRKGKTAMAWGYPIPEIPWQEFDLPEGFHTDETFLRAYARRKRCIERIRKKKRAI</sequence>
<dbReference type="InterPro" id="IPR029184">
    <property type="entry name" value="Sas4_dom"/>
</dbReference>
<dbReference type="Gene3D" id="3.40.30.10">
    <property type="entry name" value="Glutaredoxin"/>
    <property type="match status" value="1"/>
</dbReference>
<comment type="caution">
    <text evidence="2">The sequence shown here is derived from an EMBL/GenBank/DDBJ whole genome shotgun (WGS) entry which is preliminary data.</text>
</comment>
<proteinExistence type="predicted"/>
<evidence type="ECO:0000259" key="1">
    <source>
        <dbReference type="Pfam" id="PF15460"/>
    </source>
</evidence>
<dbReference type="GO" id="GO:0004402">
    <property type="term" value="F:histone acetyltransferase activity"/>
    <property type="evidence" value="ECO:0007669"/>
    <property type="project" value="TreeGrafter"/>
</dbReference>
<name>A0A420IIY7_9PEZI</name>
<dbReference type="EMBL" id="MCBS01023954">
    <property type="protein sequence ID" value="RKF74463.1"/>
    <property type="molecule type" value="Genomic_DNA"/>
</dbReference>
<dbReference type="InterPro" id="IPR036249">
    <property type="entry name" value="Thioredoxin-like_sf"/>
</dbReference>
<dbReference type="GO" id="GO:0033255">
    <property type="term" value="C:SAS acetyltransferase complex"/>
    <property type="evidence" value="ECO:0007669"/>
    <property type="project" value="InterPro"/>
</dbReference>
<gene>
    <name evidence="2" type="ORF">GcM1_239068</name>
</gene>
<dbReference type="InterPro" id="IPR038988">
    <property type="entry name" value="Sas4"/>
</dbReference>
<dbReference type="PANTHER" id="PTHR38422">
    <property type="entry name" value="SOMETHING ABOUT SILENCING PROTEIN 4"/>
    <property type="match status" value="1"/>
</dbReference>
<dbReference type="AlphaFoldDB" id="A0A420IIY7"/>
<reference evidence="2 3" key="1">
    <citation type="journal article" date="2018" name="BMC Genomics">
        <title>Comparative genome analyses reveal sequence features reflecting distinct modes of host-adaptation between dicot and monocot powdery mildew.</title>
        <authorList>
            <person name="Wu Y."/>
            <person name="Ma X."/>
            <person name="Pan Z."/>
            <person name="Kale S.D."/>
            <person name="Song Y."/>
            <person name="King H."/>
            <person name="Zhang Q."/>
            <person name="Presley C."/>
            <person name="Deng X."/>
            <person name="Wei C.I."/>
            <person name="Xiao S."/>
        </authorList>
    </citation>
    <scope>NUCLEOTIDE SEQUENCE [LARGE SCALE GENOMIC DNA]</scope>
    <source>
        <strain evidence="2">UMSG1</strain>
    </source>
</reference>
<organism evidence="2 3">
    <name type="scientific">Golovinomyces cichoracearum</name>
    <dbReference type="NCBI Taxonomy" id="62708"/>
    <lineage>
        <taxon>Eukaryota</taxon>
        <taxon>Fungi</taxon>
        <taxon>Dikarya</taxon>
        <taxon>Ascomycota</taxon>
        <taxon>Pezizomycotina</taxon>
        <taxon>Leotiomycetes</taxon>
        <taxon>Erysiphales</taxon>
        <taxon>Erysiphaceae</taxon>
        <taxon>Golovinomyces</taxon>
    </lineage>
</organism>
<evidence type="ECO:0000313" key="3">
    <source>
        <dbReference type="Proteomes" id="UP000285326"/>
    </source>
</evidence>
<accession>A0A420IIY7</accession>
<feature type="domain" description="Something about silencing protein 4" evidence="1">
    <location>
        <begin position="449"/>
        <end position="543"/>
    </location>
</feature>
<evidence type="ECO:0000313" key="2">
    <source>
        <dbReference type="EMBL" id="RKF74463.1"/>
    </source>
</evidence>
<dbReference type="PANTHER" id="PTHR38422:SF1">
    <property type="entry name" value="SOMETHING ABOUT SILENCING PROTEIN 4"/>
    <property type="match status" value="1"/>
</dbReference>
<dbReference type="Proteomes" id="UP000285326">
    <property type="component" value="Unassembled WGS sequence"/>
</dbReference>
<protein>
    <submittedName>
        <fullName evidence="2">Putative iq calmodulin-binding domain-containing protein</fullName>
    </submittedName>
</protein>
<dbReference type="SUPFAM" id="SSF52833">
    <property type="entry name" value="Thioredoxin-like"/>
    <property type="match status" value="1"/>
</dbReference>
<dbReference type="Pfam" id="PF15460">
    <property type="entry name" value="SAS4"/>
    <property type="match status" value="1"/>
</dbReference>